<geneLocation type="plasmid" evidence="1 2">
    <name>pANACY.05</name>
</geneLocation>
<evidence type="ECO:0000313" key="2">
    <source>
        <dbReference type="Proteomes" id="UP000010474"/>
    </source>
</evidence>
<protein>
    <submittedName>
        <fullName evidence="1">Uncharacterized protein</fullName>
    </submittedName>
</protein>
<keyword evidence="1" id="KW-0614">Plasmid</keyword>
<proteinExistence type="predicted"/>
<gene>
    <name evidence="1" type="ordered locus">Anacy_6144</name>
</gene>
<reference evidence="2" key="1">
    <citation type="journal article" date="2013" name="Proc. Natl. Acad. Sci. U.S.A.">
        <title>Improving the coverage of the cyanobacterial phylum using diversity-driven genome sequencing.</title>
        <authorList>
            <person name="Shih P.M."/>
            <person name="Wu D."/>
            <person name="Latifi A."/>
            <person name="Axen S.D."/>
            <person name="Fewer D.P."/>
            <person name="Talla E."/>
            <person name="Calteau A."/>
            <person name="Cai F."/>
            <person name="Tandeau de Marsac N."/>
            <person name="Rippka R."/>
            <person name="Herdman M."/>
            <person name="Sivonen K."/>
            <person name="Coursin T."/>
            <person name="Laurent T."/>
            <person name="Goodwin L."/>
            <person name="Nolan M."/>
            <person name="Davenport K.W."/>
            <person name="Han C.S."/>
            <person name="Rubin E.M."/>
            <person name="Eisen J.A."/>
            <person name="Woyke T."/>
            <person name="Gugger M."/>
            <person name="Kerfeld C.A."/>
        </authorList>
    </citation>
    <scope>NUCLEOTIDE SEQUENCE [LARGE SCALE GENOMIC DNA]</scope>
    <source>
        <strain evidence="2">ATCC 27899 / PCC 7122</strain>
    </source>
</reference>
<dbReference type="RefSeq" id="WP_015338131.1">
    <property type="nucleotide sequence ID" value="NC_020056.1"/>
</dbReference>
<dbReference type="Proteomes" id="UP000010474">
    <property type="component" value="Plasmid pANACY.05"/>
</dbReference>
<evidence type="ECO:0000313" key="1">
    <source>
        <dbReference type="EMBL" id="AFZ61414.1"/>
    </source>
</evidence>
<sequence length="91" mass="10176">MANKPISVSNAMELDMSFFNSNLYNYSLNLGRILQNKISQAFYLGNAIEAFLISFTLPKTRQSKIVTPIKRQNPTLLALGHAVNCLISNKN</sequence>
<keyword evidence="2" id="KW-1185">Reference proteome</keyword>
<dbReference type="AlphaFoldDB" id="K9ZRM1"/>
<dbReference type="KEGG" id="acy:Anacy_6144"/>
<dbReference type="PATRIC" id="fig|272123.3.peg.6681"/>
<organism evidence="1 2">
    <name type="scientific">Anabaena cylindrica (strain ATCC 27899 / PCC 7122)</name>
    <dbReference type="NCBI Taxonomy" id="272123"/>
    <lineage>
        <taxon>Bacteria</taxon>
        <taxon>Bacillati</taxon>
        <taxon>Cyanobacteriota</taxon>
        <taxon>Cyanophyceae</taxon>
        <taxon>Nostocales</taxon>
        <taxon>Nostocaceae</taxon>
        <taxon>Anabaena</taxon>
    </lineage>
</organism>
<dbReference type="EMBL" id="CP003664">
    <property type="protein sequence ID" value="AFZ61414.1"/>
    <property type="molecule type" value="Genomic_DNA"/>
</dbReference>
<name>K9ZRM1_ANACC</name>
<dbReference type="HOGENOM" id="CLU_2420556_0_0_3"/>
<accession>K9ZRM1</accession>